<dbReference type="InterPro" id="IPR000595">
    <property type="entry name" value="cNMP-bd_dom"/>
</dbReference>
<dbReference type="RefSeq" id="WP_380895937.1">
    <property type="nucleotide sequence ID" value="NZ_JBHTKY010000011.1"/>
</dbReference>
<proteinExistence type="predicted"/>
<dbReference type="InterPro" id="IPR014710">
    <property type="entry name" value="RmlC-like_jellyroll"/>
</dbReference>
<organism evidence="2 3">
    <name type="scientific">Sphingobacterium daejeonense</name>
    <dbReference type="NCBI Taxonomy" id="371142"/>
    <lineage>
        <taxon>Bacteria</taxon>
        <taxon>Pseudomonadati</taxon>
        <taxon>Bacteroidota</taxon>
        <taxon>Sphingobacteriia</taxon>
        <taxon>Sphingobacteriales</taxon>
        <taxon>Sphingobacteriaceae</taxon>
        <taxon>Sphingobacterium</taxon>
    </lineage>
</organism>
<dbReference type="Proteomes" id="UP001597205">
    <property type="component" value="Unassembled WGS sequence"/>
</dbReference>
<comment type="caution">
    <text evidence="2">The sequence shown here is derived from an EMBL/GenBank/DDBJ whole genome shotgun (WGS) entry which is preliminary data.</text>
</comment>
<dbReference type="Gene3D" id="2.60.120.10">
    <property type="entry name" value="Jelly Rolls"/>
    <property type="match status" value="1"/>
</dbReference>
<protein>
    <submittedName>
        <fullName evidence="2">Crp/Fnr family transcriptional regulator</fullName>
    </submittedName>
</protein>
<reference evidence="3" key="1">
    <citation type="journal article" date="2019" name="Int. J. Syst. Evol. Microbiol.">
        <title>The Global Catalogue of Microorganisms (GCM) 10K type strain sequencing project: providing services to taxonomists for standard genome sequencing and annotation.</title>
        <authorList>
            <consortium name="The Broad Institute Genomics Platform"/>
            <consortium name="The Broad Institute Genome Sequencing Center for Infectious Disease"/>
            <person name="Wu L."/>
            <person name="Ma J."/>
        </authorList>
    </citation>
    <scope>NUCLEOTIDE SEQUENCE [LARGE SCALE GENOMIC DNA]</scope>
    <source>
        <strain evidence="3">CCUG 52468</strain>
    </source>
</reference>
<name>A0ABW3RKP5_9SPHI</name>
<dbReference type="InterPro" id="IPR018490">
    <property type="entry name" value="cNMP-bd_dom_sf"/>
</dbReference>
<evidence type="ECO:0000259" key="1">
    <source>
        <dbReference type="Pfam" id="PF00027"/>
    </source>
</evidence>
<dbReference type="Pfam" id="PF00027">
    <property type="entry name" value="cNMP_binding"/>
    <property type="match status" value="1"/>
</dbReference>
<gene>
    <name evidence="2" type="ORF">ACFQ2C_08970</name>
</gene>
<sequence>MYIQIVNNVCKYIQLTAEQQQIFIDHLKIRKIPPKTILLREGDICQFEGYIYKGCVRTFYVNENGFEVTISFAIEDWWVSDIASFHDQKPSKFFIETLEETEMLVLTPTSKAKLLMDLPKFELFFRLLVQRNLSVLQNRLINTIAQKAPERYLDFLKLYPSIPLRVPQYYIASYLGVSAEFVSIIKKRLAKG</sequence>
<evidence type="ECO:0000313" key="3">
    <source>
        <dbReference type="Proteomes" id="UP001597205"/>
    </source>
</evidence>
<dbReference type="SUPFAM" id="SSF51206">
    <property type="entry name" value="cAMP-binding domain-like"/>
    <property type="match status" value="1"/>
</dbReference>
<accession>A0ABW3RKP5</accession>
<evidence type="ECO:0000313" key="2">
    <source>
        <dbReference type="EMBL" id="MFD1165731.1"/>
    </source>
</evidence>
<keyword evidence="3" id="KW-1185">Reference proteome</keyword>
<dbReference type="EMBL" id="JBHTKY010000011">
    <property type="protein sequence ID" value="MFD1165731.1"/>
    <property type="molecule type" value="Genomic_DNA"/>
</dbReference>
<feature type="domain" description="Cyclic nucleotide-binding" evidence="1">
    <location>
        <begin position="30"/>
        <end position="114"/>
    </location>
</feature>